<protein>
    <recommendedName>
        <fullName evidence="4">Diuretic peptide</fullName>
    </recommendedName>
</protein>
<dbReference type="SMART" id="SM00039">
    <property type="entry name" value="CRF"/>
    <property type="match status" value="1"/>
</dbReference>
<evidence type="ECO:0000256" key="3">
    <source>
        <dbReference type="ARBA" id="ARBA00022702"/>
    </source>
</evidence>
<organism evidence="9">
    <name type="scientific">Schistocerca gregaria</name>
    <name type="common">Desert locust</name>
    <name type="synonym">Gryllus gregarius</name>
    <dbReference type="NCBI Taxonomy" id="7010"/>
    <lineage>
        <taxon>Eukaryota</taxon>
        <taxon>Metazoa</taxon>
        <taxon>Ecdysozoa</taxon>
        <taxon>Arthropoda</taxon>
        <taxon>Hexapoda</taxon>
        <taxon>Insecta</taxon>
        <taxon>Pterygota</taxon>
        <taxon>Neoptera</taxon>
        <taxon>Polyneoptera</taxon>
        <taxon>Orthoptera</taxon>
        <taxon>Caelifera</taxon>
        <taxon>Acrididea</taxon>
        <taxon>Acridomorpha</taxon>
        <taxon>Acridoidea</taxon>
        <taxon>Acrididae</taxon>
        <taxon>Cyrtacanthacridinae</taxon>
        <taxon>Schistocerca</taxon>
    </lineage>
</organism>
<keyword evidence="3" id="KW-0372">Hormone</keyword>
<keyword evidence="5" id="KW-0175">Coiled coil</keyword>
<keyword evidence="2" id="KW-0964">Secreted</keyword>
<dbReference type="EMBL" id="JN591547">
    <property type="protein sequence ID" value="AEX60844.1"/>
    <property type="molecule type" value="mRNA"/>
</dbReference>
<evidence type="ECO:0000256" key="2">
    <source>
        <dbReference type="ARBA" id="ARBA00022525"/>
    </source>
</evidence>
<feature type="region of interest" description="Disordered" evidence="6">
    <location>
        <begin position="136"/>
        <end position="188"/>
    </location>
</feature>
<evidence type="ECO:0000256" key="4">
    <source>
        <dbReference type="ARBA" id="ARBA00030131"/>
    </source>
</evidence>
<evidence type="ECO:0000256" key="7">
    <source>
        <dbReference type="SAM" id="SignalP"/>
    </source>
</evidence>
<evidence type="ECO:0000313" key="9">
    <source>
        <dbReference type="EMBL" id="AEX60844.1"/>
    </source>
</evidence>
<dbReference type="InterPro" id="IPR018446">
    <property type="entry name" value="Corticotropin-releasing_fac_CS"/>
</dbReference>
<evidence type="ECO:0000259" key="8">
    <source>
        <dbReference type="SMART" id="SM00039"/>
    </source>
</evidence>
<dbReference type="AlphaFoldDB" id="H2DF51"/>
<evidence type="ECO:0000256" key="1">
    <source>
        <dbReference type="ARBA" id="ARBA00004613"/>
    </source>
</evidence>
<dbReference type="InterPro" id="IPR000187">
    <property type="entry name" value="CRF"/>
</dbReference>
<dbReference type="GO" id="GO:0005576">
    <property type="term" value="C:extracellular region"/>
    <property type="evidence" value="ECO:0007669"/>
    <property type="project" value="UniProtKB-SubCell"/>
</dbReference>
<proteinExistence type="evidence at transcript level"/>
<evidence type="ECO:0000256" key="6">
    <source>
        <dbReference type="SAM" id="MobiDB-lite"/>
    </source>
</evidence>
<feature type="chain" id="PRO_5003561086" description="Diuretic peptide" evidence="7">
    <location>
        <begin position="23"/>
        <end position="188"/>
    </location>
</feature>
<reference evidence="9" key="1">
    <citation type="journal article" date="2012" name="PLoS ONE">
        <title>CRF-Like Diuretic Hormone Negatively Affects Both Feeding and Reproduction in the Desert Locust, Schistocerca gregaria.</title>
        <authorList>
            <person name="Van Wielendaele P."/>
            <person name="Dillen S."/>
            <person name="Marchal E."/>
            <person name="Badisco L."/>
            <person name="Vanden Broeck J."/>
        </authorList>
    </citation>
    <scope>NUCLEOTIDE SEQUENCE</scope>
    <source>
        <tissue evidence="9">Central nervous system</tissue>
    </source>
</reference>
<dbReference type="OrthoDB" id="6418774at2759"/>
<feature type="domain" description="Corticotropin-releasing factor" evidence="8">
    <location>
        <begin position="91"/>
        <end position="134"/>
    </location>
</feature>
<dbReference type="PROSITE" id="PS51257">
    <property type="entry name" value="PROKAR_LIPOPROTEIN"/>
    <property type="match status" value="1"/>
</dbReference>
<sequence>MSPVRVLVAALLAVSCGGGCSAYYEAPPDGQRLLLQAAPAAAPAAPAAASWPHQQRRQAIDEFAAAAAAAADAQYQDEEEDGARRVKRMGMGPSLSIVNPMDVLRQRLLLEIARRRLRDAEEQIKANKDFLQQIGKRSPHAGGAANDAGADAPPFGLRAAAERSASDISKDWASSDSRWNNQFTVRQS</sequence>
<comment type="subcellular location">
    <subcellularLocation>
        <location evidence="1">Secreted</location>
    </subcellularLocation>
</comment>
<feature type="compositionally biased region" description="Low complexity" evidence="6">
    <location>
        <begin position="141"/>
        <end position="152"/>
    </location>
</feature>
<feature type="compositionally biased region" description="Basic and acidic residues" evidence="6">
    <location>
        <begin position="160"/>
        <end position="170"/>
    </location>
</feature>
<evidence type="ECO:0000256" key="5">
    <source>
        <dbReference type="SAM" id="Coils"/>
    </source>
</evidence>
<name>H2DF51_SCHGR</name>
<feature type="compositionally biased region" description="Polar residues" evidence="6">
    <location>
        <begin position="172"/>
        <end position="188"/>
    </location>
</feature>
<dbReference type="PROSITE" id="PS00511">
    <property type="entry name" value="CRF"/>
    <property type="match status" value="1"/>
</dbReference>
<dbReference type="Pfam" id="PF00473">
    <property type="entry name" value="CRF"/>
    <property type="match status" value="1"/>
</dbReference>
<keyword evidence="7" id="KW-0732">Signal</keyword>
<feature type="signal peptide" evidence="7">
    <location>
        <begin position="1"/>
        <end position="22"/>
    </location>
</feature>
<accession>H2DF51</accession>
<feature type="coiled-coil region" evidence="5">
    <location>
        <begin position="103"/>
        <end position="130"/>
    </location>
</feature>
<dbReference type="GO" id="GO:0005179">
    <property type="term" value="F:hormone activity"/>
    <property type="evidence" value="ECO:0007669"/>
    <property type="project" value="UniProtKB-KW"/>
</dbReference>